<dbReference type="PROSITE" id="PS01064">
    <property type="entry name" value="PYRIDOX_OXIDASE"/>
    <property type="match status" value="1"/>
</dbReference>
<evidence type="ECO:0000256" key="3">
    <source>
        <dbReference type="ARBA" id="ARBA00005037"/>
    </source>
</evidence>
<keyword evidence="7" id="KW-0560">Oxidoreductase</keyword>
<dbReference type="STRING" id="2282107.A0A286UDC4"/>
<comment type="cofactor">
    <cofactor evidence="1">
        <name>FMN</name>
        <dbReference type="ChEBI" id="CHEBI:58210"/>
    </cofactor>
</comment>
<dbReference type="EC" id="1.4.3.5" evidence="4"/>
<dbReference type="PANTHER" id="PTHR10851">
    <property type="entry name" value="PYRIDOXINE-5-PHOSPHATE OXIDASE"/>
    <property type="match status" value="1"/>
</dbReference>
<dbReference type="GO" id="GO:0010181">
    <property type="term" value="F:FMN binding"/>
    <property type="evidence" value="ECO:0007669"/>
    <property type="project" value="InterPro"/>
</dbReference>
<dbReference type="GO" id="GO:0004733">
    <property type="term" value="F:pyridoxamine phosphate oxidase activity"/>
    <property type="evidence" value="ECO:0007669"/>
    <property type="project" value="UniProtKB-EC"/>
</dbReference>
<dbReference type="GO" id="GO:0008615">
    <property type="term" value="P:pyridoxine biosynthetic process"/>
    <property type="evidence" value="ECO:0007669"/>
    <property type="project" value="InterPro"/>
</dbReference>
<dbReference type="PANTHER" id="PTHR10851:SF0">
    <property type="entry name" value="PYRIDOXINE-5'-PHOSPHATE OXIDASE"/>
    <property type="match status" value="1"/>
</dbReference>
<evidence type="ECO:0000259" key="8">
    <source>
        <dbReference type="Pfam" id="PF01243"/>
    </source>
</evidence>
<gene>
    <name evidence="10" type="ORF">PNOK_0758900</name>
</gene>
<keyword evidence="5" id="KW-0285">Flavoprotein</keyword>
<accession>A0A286UDC4</accession>
<dbReference type="InterPro" id="IPR019740">
    <property type="entry name" value="Pyridox_Oxase_CS"/>
</dbReference>
<comment type="caution">
    <text evidence="10">The sequence shown here is derived from an EMBL/GenBank/DDBJ whole genome shotgun (WGS) entry which is preliminary data.</text>
</comment>
<dbReference type="OrthoDB" id="303614at2759"/>
<evidence type="ECO:0000259" key="9">
    <source>
        <dbReference type="Pfam" id="PF10590"/>
    </source>
</evidence>
<name>A0A286UDC4_9AGAM</name>
<feature type="domain" description="Pyridoxine 5'-phosphate oxidase dimerisation C-terminal" evidence="9">
    <location>
        <begin position="186"/>
        <end position="210"/>
    </location>
</feature>
<dbReference type="InterPro" id="IPR019576">
    <property type="entry name" value="Pyridoxamine_oxidase_dimer_C"/>
</dbReference>
<dbReference type="InterPro" id="IPR012349">
    <property type="entry name" value="Split_barrel_FMN-bd"/>
</dbReference>
<dbReference type="NCBIfam" id="TIGR00558">
    <property type="entry name" value="pdxH"/>
    <property type="match status" value="1"/>
</dbReference>
<dbReference type="Gene3D" id="2.30.110.10">
    <property type="entry name" value="Electron Transport, Fmn-binding Protein, Chain A"/>
    <property type="match status" value="1"/>
</dbReference>
<comment type="pathway">
    <text evidence="3">Cofactor metabolism; pyridoxal 5'-phosphate salvage; pyridoxal 5'-phosphate from pyridoxine 5'-phosphate: step 1/1.</text>
</comment>
<organism evidence="10 11">
    <name type="scientific">Pyrrhoderma noxium</name>
    <dbReference type="NCBI Taxonomy" id="2282107"/>
    <lineage>
        <taxon>Eukaryota</taxon>
        <taxon>Fungi</taxon>
        <taxon>Dikarya</taxon>
        <taxon>Basidiomycota</taxon>
        <taxon>Agaricomycotina</taxon>
        <taxon>Agaricomycetes</taxon>
        <taxon>Hymenochaetales</taxon>
        <taxon>Hymenochaetaceae</taxon>
        <taxon>Pyrrhoderma</taxon>
    </lineage>
</organism>
<dbReference type="UniPathway" id="UPA01068">
    <property type="reaction ID" value="UER00304"/>
</dbReference>
<dbReference type="AlphaFoldDB" id="A0A286UDC4"/>
<feature type="domain" description="Pyridoxamine 5'-phosphate oxidase N-terminal" evidence="8">
    <location>
        <begin position="45"/>
        <end position="154"/>
    </location>
</feature>
<keyword evidence="6" id="KW-0288">FMN</keyword>
<keyword evidence="11" id="KW-1185">Reference proteome</keyword>
<evidence type="ECO:0000256" key="7">
    <source>
        <dbReference type="ARBA" id="ARBA00023002"/>
    </source>
</evidence>
<evidence type="ECO:0000256" key="1">
    <source>
        <dbReference type="ARBA" id="ARBA00001917"/>
    </source>
</evidence>
<dbReference type="Pfam" id="PF10590">
    <property type="entry name" value="PNP_phzG_C"/>
    <property type="match status" value="1"/>
</dbReference>
<dbReference type="InParanoid" id="A0A286UDC4"/>
<evidence type="ECO:0000256" key="2">
    <source>
        <dbReference type="ARBA" id="ARBA00004738"/>
    </source>
</evidence>
<dbReference type="Proteomes" id="UP000217199">
    <property type="component" value="Unassembled WGS sequence"/>
</dbReference>
<dbReference type="FunCoup" id="A0A286UDC4">
    <property type="interactions" value="134"/>
</dbReference>
<evidence type="ECO:0000313" key="11">
    <source>
        <dbReference type="Proteomes" id="UP000217199"/>
    </source>
</evidence>
<evidence type="ECO:0000256" key="5">
    <source>
        <dbReference type="ARBA" id="ARBA00022630"/>
    </source>
</evidence>
<evidence type="ECO:0000256" key="4">
    <source>
        <dbReference type="ARBA" id="ARBA00012801"/>
    </source>
</evidence>
<evidence type="ECO:0000313" key="10">
    <source>
        <dbReference type="EMBL" id="PAV17524.1"/>
    </source>
</evidence>
<evidence type="ECO:0000256" key="6">
    <source>
        <dbReference type="ARBA" id="ARBA00022643"/>
    </source>
</evidence>
<dbReference type="EMBL" id="NBII01000007">
    <property type="protein sequence ID" value="PAV17524.1"/>
    <property type="molecule type" value="Genomic_DNA"/>
</dbReference>
<dbReference type="PIRSF" id="PIRSF000190">
    <property type="entry name" value="Pyd_amn-ph_oxd"/>
    <property type="match status" value="1"/>
</dbReference>
<proteinExistence type="predicted"/>
<reference evidence="10 11" key="1">
    <citation type="journal article" date="2017" name="Mol. Ecol.">
        <title>Comparative and population genomic landscape of Phellinus noxius: A hypervariable fungus causing root rot in trees.</title>
        <authorList>
            <person name="Chung C.L."/>
            <person name="Lee T.J."/>
            <person name="Akiba M."/>
            <person name="Lee H.H."/>
            <person name="Kuo T.H."/>
            <person name="Liu D."/>
            <person name="Ke H.M."/>
            <person name="Yokoi T."/>
            <person name="Roa M.B."/>
            <person name="Lu M.J."/>
            <person name="Chang Y.Y."/>
            <person name="Ann P.J."/>
            <person name="Tsai J.N."/>
            <person name="Chen C.Y."/>
            <person name="Tzean S.S."/>
            <person name="Ota Y."/>
            <person name="Hattori T."/>
            <person name="Sahashi N."/>
            <person name="Liou R.F."/>
            <person name="Kikuchi T."/>
            <person name="Tsai I.J."/>
        </authorList>
    </citation>
    <scope>NUCLEOTIDE SEQUENCE [LARGE SCALE GENOMIC DNA]</scope>
    <source>
        <strain evidence="10 11">FFPRI411160</strain>
    </source>
</reference>
<dbReference type="SUPFAM" id="SSF50475">
    <property type="entry name" value="FMN-binding split barrel"/>
    <property type="match status" value="1"/>
</dbReference>
<dbReference type="NCBIfam" id="NF004231">
    <property type="entry name" value="PRK05679.1"/>
    <property type="match status" value="1"/>
</dbReference>
<sequence length="228" mass="26028">MDAMLEPDGDRIKVTTHNQYDASDELTPSNILPSPLDQFRVWLTEAQEQVKQPEAMSVSTATSNGIPSSRFVLLKQVDRTGFVFYTNFNSRKSREIMENPYAAIAIYWHEMHRQVRAVGRVEKVSTKESEEYFRTRPLGSRVGAWASPQSSVIAEGELAEKFKAAEERFGVHGDKSDTEVPLPEYWGGWRVIPTEVEFWAGRPSRLHDRISSYFILTEKKITTKLEIG</sequence>
<dbReference type="Pfam" id="PF01243">
    <property type="entry name" value="PNPOx_N"/>
    <property type="match status" value="1"/>
</dbReference>
<comment type="pathway">
    <text evidence="2">Cofactor metabolism; pyridoxal 5'-phosphate salvage; pyridoxal 5'-phosphate from pyridoxamine 5'-phosphate: step 1/1.</text>
</comment>
<dbReference type="InterPro" id="IPR011576">
    <property type="entry name" value="Pyridox_Oxase_N"/>
</dbReference>
<dbReference type="InterPro" id="IPR000659">
    <property type="entry name" value="Pyridox_Oxase"/>
</dbReference>
<protein>
    <recommendedName>
        <fullName evidence="4">pyridoxal 5'-phosphate synthase</fullName>
        <ecNumber evidence="4">1.4.3.5</ecNumber>
    </recommendedName>
</protein>